<sequence length="298" mass="30114">MFAGIGVTVLAVAVILLAVYALQQTGAEATGARATPKPTFSFGGPAPLPTGDAATGTPTPSPTADAGSDATTPGADERFLAVGEDALWRGTAGACGGDAPTIEVSYDTGATWTDVTPTYRGIAQLRTLSTFGGPNAETVADVGEDCETQALRTFTAGEFWAPYPDELASSTYVDPADDATIITPDGAIEAPCAEPWDIRARGGVVALICDGSAYVRDADEWAPLVETGAAGLSVSADGAIAIAHTVSSCDGVAISRYEDGATDETECVGDVDPRVSGAIAFAGDALLLWFGDAVVTLG</sequence>
<keyword evidence="3" id="KW-1185">Reference proteome</keyword>
<comment type="caution">
    <text evidence="2">The sequence shown here is derived from an EMBL/GenBank/DDBJ whole genome shotgun (WGS) entry which is preliminary data.</text>
</comment>
<name>A0A5C8IAJ2_9MICO</name>
<evidence type="ECO:0000256" key="1">
    <source>
        <dbReference type="SAM" id="MobiDB-lite"/>
    </source>
</evidence>
<dbReference type="RefSeq" id="WP_147049598.1">
    <property type="nucleotide sequence ID" value="NZ_BKAH01000002.1"/>
</dbReference>
<accession>A0A5C8IAJ2</accession>
<gene>
    <name evidence="2" type="ORF">FVP74_03175</name>
</gene>
<evidence type="ECO:0000313" key="3">
    <source>
        <dbReference type="Proteomes" id="UP000321949"/>
    </source>
</evidence>
<proteinExistence type="predicted"/>
<evidence type="ECO:0008006" key="4">
    <source>
        <dbReference type="Google" id="ProtNLM"/>
    </source>
</evidence>
<protein>
    <recommendedName>
        <fullName evidence="4">Exo-alpha-sialidase</fullName>
    </recommendedName>
</protein>
<feature type="region of interest" description="Disordered" evidence="1">
    <location>
        <begin position="28"/>
        <end position="74"/>
    </location>
</feature>
<dbReference type="EMBL" id="VRSX01000001">
    <property type="protein sequence ID" value="TXK15413.1"/>
    <property type="molecule type" value="Genomic_DNA"/>
</dbReference>
<evidence type="ECO:0000313" key="2">
    <source>
        <dbReference type="EMBL" id="TXK15413.1"/>
    </source>
</evidence>
<dbReference type="OrthoDB" id="3821622at2"/>
<dbReference type="AlphaFoldDB" id="A0A5C8IAJ2"/>
<reference evidence="2 3" key="1">
    <citation type="submission" date="2019-08" db="EMBL/GenBank/DDBJ databases">
        <authorList>
            <person name="Dong K."/>
        </authorList>
    </citation>
    <scope>NUCLEOTIDE SEQUENCE [LARGE SCALE GENOMIC DNA]</scope>
    <source>
        <strain evidence="2 3">K-1</strain>
    </source>
</reference>
<dbReference type="Proteomes" id="UP000321949">
    <property type="component" value="Unassembled WGS sequence"/>
</dbReference>
<feature type="compositionally biased region" description="Low complexity" evidence="1">
    <location>
        <begin position="43"/>
        <end position="68"/>
    </location>
</feature>
<organism evidence="2 3">
    <name type="scientific">Microbacterium saccharophilum</name>
    <dbReference type="NCBI Taxonomy" id="1213358"/>
    <lineage>
        <taxon>Bacteria</taxon>
        <taxon>Bacillati</taxon>
        <taxon>Actinomycetota</taxon>
        <taxon>Actinomycetes</taxon>
        <taxon>Micrococcales</taxon>
        <taxon>Microbacteriaceae</taxon>
        <taxon>Microbacterium</taxon>
    </lineage>
</organism>